<dbReference type="PROSITE" id="PS50110">
    <property type="entry name" value="RESPONSE_REGULATORY"/>
    <property type="match status" value="1"/>
</dbReference>
<sequence>MYRKNSILIVDDSISGQKVLNAFLKGEDYYIEFAANGKDALKKAFEIKPDLVLLDVILPDMDGFEVCKRIRNNPYTSLMPVIMVTALEDRESKIKGFQSGADEFLCKPLDALEVKARVRTVLKLDRFRRLLYDHSTGLPNDMLFIDYIDNIMISQEQSMASQFAIVAVKLSNSMFLNNYLSKINDQQMLKGLVEKFQNGREDVKIISYNKEGNFTILLDSAGPEQAARFADNLVKAFANPIEYLNGELLVSCKIGISLYPQNGSTGDELVNNARLANEEKNKEKFYIRFYDEQLERNYKNHVEIATNLFKAIDNREFVLHFQPQIRADNHEIIGMEALIRWDSRDYGFMYPDFFIHRAEENGTIINLGNWVIKDSMRYLAELTHNKKISTSVSVNVSALQFNDPSLETRILNFAGLYDLVPETIKIEITESAIMANPDEAQKKMYSLKEKGFKLSIDDFGTGQATLAYLKDYPIDEIKIDKVFVQNFLTQKVDYEIVKHIIELAHTLDLRTVAEGVEDEKHVVLLENMGCDIMQGYYFSKPVGENEMTKLLLTQPFLKK</sequence>
<feature type="domain" description="EAL" evidence="5">
    <location>
        <begin position="301"/>
        <end position="555"/>
    </location>
</feature>
<dbReference type="SUPFAM" id="SSF55073">
    <property type="entry name" value="Nucleotide cyclase"/>
    <property type="match status" value="1"/>
</dbReference>
<evidence type="ECO:0000256" key="2">
    <source>
        <dbReference type="ARBA" id="ARBA00024867"/>
    </source>
</evidence>
<dbReference type="InterPro" id="IPR035919">
    <property type="entry name" value="EAL_sf"/>
</dbReference>
<dbReference type="GO" id="GO:0071111">
    <property type="term" value="F:cyclic-guanylate-specific phosphodiesterase activity"/>
    <property type="evidence" value="ECO:0007669"/>
    <property type="project" value="InterPro"/>
</dbReference>
<evidence type="ECO:0000256" key="3">
    <source>
        <dbReference type="PROSITE-ProRule" id="PRU00169"/>
    </source>
</evidence>
<keyword evidence="8" id="KW-1185">Reference proteome</keyword>
<dbReference type="SUPFAM" id="SSF141868">
    <property type="entry name" value="EAL domain-like"/>
    <property type="match status" value="1"/>
</dbReference>
<dbReference type="InterPro" id="IPR001789">
    <property type="entry name" value="Sig_transdc_resp-reg_receiver"/>
</dbReference>
<accession>A0A1G7W7M5</accession>
<dbReference type="SUPFAM" id="SSF52172">
    <property type="entry name" value="CheY-like"/>
    <property type="match status" value="1"/>
</dbReference>
<protein>
    <recommendedName>
        <fullName evidence="1">Stage 0 sporulation protein A homolog</fullName>
    </recommendedName>
</protein>
<dbReference type="SMART" id="SM00448">
    <property type="entry name" value="REC"/>
    <property type="match status" value="1"/>
</dbReference>
<comment type="function">
    <text evidence="2">May play the central regulatory role in sporulation. It may be an element of the effector pathway responsible for the activation of sporulation genes in response to nutritional stress. Spo0A may act in concert with spo0H (a sigma factor) to control the expression of some genes that are critical to the sporulation process.</text>
</comment>
<dbReference type="Pfam" id="PF00072">
    <property type="entry name" value="Response_reg"/>
    <property type="match status" value="1"/>
</dbReference>
<dbReference type="InterPro" id="IPR029787">
    <property type="entry name" value="Nucleotide_cyclase"/>
</dbReference>
<dbReference type="CDD" id="cd01948">
    <property type="entry name" value="EAL"/>
    <property type="match status" value="1"/>
</dbReference>
<dbReference type="InterPro" id="IPR011006">
    <property type="entry name" value="CheY-like_superfamily"/>
</dbReference>
<dbReference type="Gene3D" id="3.30.70.270">
    <property type="match status" value="1"/>
</dbReference>
<dbReference type="GO" id="GO:0000160">
    <property type="term" value="P:phosphorelay signal transduction system"/>
    <property type="evidence" value="ECO:0007669"/>
    <property type="project" value="InterPro"/>
</dbReference>
<dbReference type="STRING" id="1121419.SAMN05443529_10555"/>
<dbReference type="RefSeq" id="WP_092331180.1">
    <property type="nucleotide sequence ID" value="NZ_FNCP01000005.1"/>
</dbReference>
<dbReference type="Proteomes" id="UP000198656">
    <property type="component" value="Unassembled WGS sequence"/>
</dbReference>
<dbReference type="Pfam" id="PF00563">
    <property type="entry name" value="EAL"/>
    <property type="match status" value="1"/>
</dbReference>
<dbReference type="PANTHER" id="PTHR33121:SF71">
    <property type="entry name" value="OXYGEN SENSOR PROTEIN DOSP"/>
    <property type="match status" value="1"/>
</dbReference>
<keyword evidence="3" id="KW-0597">Phosphoprotein</keyword>
<dbReference type="EMBL" id="FNCP01000005">
    <property type="protein sequence ID" value="SDG67911.1"/>
    <property type="molecule type" value="Genomic_DNA"/>
</dbReference>
<dbReference type="InterPro" id="IPR001633">
    <property type="entry name" value="EAL_dom"/>
</dbReference>
<dbReference type="Gene3D" id="3.40.50.2300">
    <property type="match status" value="1"/>
</dbReference>
<evidence type="ECO:0000259" key="5">
    <source>
        <dbReference type="PROSITE" id="PS50883"/>
    </source>
</evidence>
<evidence type="ECO:0000313" key="8">
    <source>
        <dbReference type="Proteomes" id="UP000198656"/>
    </source>
</evidence>
<proteinExistence type="predicted"/>
<feature type="domain" description="GGDEF" evidence="6">
    <location>
        <begin position="161"/>
        <end position="292"/>
    </location>
</feature>
<dbReference type="InterPro" id="IPR043128">
    <property type="entry name" value="Rev_trsase/Diguanyl_cyclase"/>
</dbReference>
<dbReference type="SMART" id="SM00267">
    <property type="entry name" value="GGDEF"/>
    <property type="match status" value="1"/>
</dbReference>
<dbReference type="Pfam" id="PF00990">
    <property type="entry name" value="GGDEF"/>
    <property type="match status" value="1"/>
</dbReference>
<dbReference type="InterPro" id="IPR000160">
    <property type="entry name" value="GGDEF_dom"/>
</dbReference>
<reference evidence="8" key="1">
    <citation type="submission" date="2016-10" db="EMBL/GenBank/DDBJ databases">
        <authorList>
            <person name="Varghese N."/>
            <person name="Submissions S."/>
        </authorList>
    </citation>
    <scope>NUCLEOTIDE SEQUENCE [LARGE SCALE GENOMIC DNA]</scope>
    <source>
        <strain evidence="8">DSM 8344</strain>
    </source>
</reference>
<dbReference type="InterPro" id="IPR050706">
    <property type="entry name" value="Cyclic-di-GMP_PDE-like"/>
</dbReference>
<gene>
    <name evidence="7" type="ORF">SAMN05443529_10555</name>
</gene>
<evidence type="ECO:0000313" key="7">
    <source>
        <dbReference type="EMBL" id="SDG67911.1"/>
    </source>
</evidence>
<feature type="modified residue" description="4-aspartylphosphate" evidence="3">
    <location>
        <position position="55"/>
    </location>
</feature>
<dbReference type="Gene3D" id="3.20.20.450">
    <property type="entry name" value="EAL domain"/>
    <property type="match status" value="1"/>
</dbReference>
<evidence type="ECO:0000259" key="4">
    <source>
        <dbReference type="PROSITE" id="PS50110"/>
    </source>
</evidence>
<name>A0A1G7W7M5_9FIRM</name>
<dbReference type="PROSITE" id="PS50883">
    <property type="entry name" value="EAL"/>
    <property type="match status" value="1"/>
</dbReference>
<feature type="domain" description="Response regulatory" evidence="4">
    <location>
        <begin position="6"/>
        <end position="122"/>
    </location>
</feature>
<evidence type="ECO:0000256" key="1">
    <source>
        <dbReference type="ARBA" id="ARBA00018672"/>
    </source>
</evidence>
<dbReference type="PANTHER" id="PTHR33121">
    <property type="entry name" value="CYCLIC DI-GMP PHOSPHODIESTERASE PDEF"/>
    <property type="match status" value="1"/>
</dbReference>
<evidence type="ECO:0000259" key="6">
    <source>
        <dbReference type="PROSITE" id="PS50887"/>
    </source>
</evidence>
<organism evidence="7 8">
    <name type="scientific">Desulfosporosinus hippei DSM 8344</name>
    <dbReference type="NCBI Taxonomy" id="1121419"/>
    <lineage>
        <taxon>Bacteria</taxon>
        <taxon>Bacillati</taxon>
        <taxon>Bacillota</taxon>
        <taxon>Clostridia</taxon>
        <taxon>Eubacteriales</taxon>
        <taxon>Desulfitobacteriaceae</taxon>
        <taxon>Desulfosporosinus</taxon>
    </lineage>
</organism>
<dbReference type="AlphaFoldDB" id="A0A1G7W7M5"/>
<dbReference type="SMART" id="SM00052">
    <property type="entry name" value="EAL"/>
    <property type="match status" value="1"/>
</dbReference>
<dbReference type="OrthoDB" id="9762141at2"/>
<dbReference type="PROSITE" id="PS50887">
    <property type="entry name" value="GGDEF"/>
    <property type="match status" value="1"/>
</dbReference>